<keyword evidence="1" id="KW-0732">Signal</keyword>
<keyword evidence="3" id="KW-1185">Reference proteome</keyword>
<protein>
    <submittedName>
        <fullName evidence="2">DUF1525 domain-containing protein</fullName>
    </submittedName>
</protein>
<feature type="signal peptide" evidence="1">
    <location>
        <begin position="1"/>
        <end position="27"/>
    </location>
</feature>
<evidence type="ECO:0000256" key="1">
    <source>
        <dbReference type="SAM" id="SignalP"/>
    </source>
</evidence>
<dbReference type="EMBL" id="PYOZ01000010">
    <property type="protein sequence ID" value="PSX44101.1"/>
    <property type="molecule type" value="Genomic_DNA"/>
</dbReference>
<dbReference type="AlphaFoldDB" id="A0AAX0YW82"/>
<evidence type="ECO:0000313" key="2">
    <source>
        <dbReference type="EMBL" id="PSX44101.1"/>
    </source>
</evidence>
<sequence length="160" mass="18260">MNQLIRRLRMLKLIFFSVVLFSSNAMALDSIEVFVANELLSEKGKQFFDIDKLKNSTRAKVTVYNVQALSNAEDHLSEGLPSNENQALHIVRQRMASKKYRSTLMEIENAVPSIMKLATYQIEKIPAFVFDNEYVVYGVTPLQALSEYQSFIKKGTSNDK</sequence>
<comment type="caution">
    <text evidence="2">The sequence shown here is derived from an EMBL/GenBank/DDBJ whole genome shotgun (WGS) entry which is preliminary data.</text>
</comment>
<dbReference type="Pfam" id="PF07511">
    <property type="entry name" value="DUF1525"/>
    <property type="match status" value="1"/>
</dbReference>
<feature type="chain" id="PRO_5043432537" evidence="1">
    <location>
        <begin position="28"/>
        <end position="160"/>
    </location>
</feature>
<dbReference type="Proteomes" id="UP000240728">
    <property type="component" value="Unassembled WGS sequence"/>
</dbReference>
<evidence type="ECO:0000313" key="3">
    <source>
        <dbReference type="Proteomes" id="UP000240728"/>
    </source>
</evidence>
<dbReference type="InterPro" id="IPR011090">
    <property type="entry name" value="Integr_conj_element_PFL4709"/>
</dbReference>
<name>A0AAX0YW82_9GAMM</name>
<organism evidence="2 3">
    <name type="scientific">Photobacterium kishitanii</name>
    <dbReference type="NCBI Taxonomy" id="318456"/>
    <lineage>
        <taxon>Bacteria</taxon>
        <taxon>Pseudomonadati</taxon>
        <taxon>Pseudomonadota</taxon>
        <taxon>Gammaproteobacteria</taxon>
        <taxon>Vibrionales</taxon>
        <taxon>Vibrionaceae</taxon>
        <taxon>Photobacterium</taxon>
    </lineage>
</organism>
<accession>A0AAX0YW82</accession>
<reference evidence="2 3" key="1">
    <citation type="submission" date="2018-01" db="EMBL/GenBank/DDBJ databases">
        <title>Whole genome sequencing of Histamine producing bacteria.</title>
        <authorList>
            <person name="Butler K."/>
        </authorList>
    </citation>
    <scope>NUCLEOTIDE SEQUENCE [LARGE SCALE GENOMIC DNA]</scope>
    <source>
        <strain evidence="2 3">A1-4</strain>
    </source>
</reference>
<proteinExistence type="predicted"/>
<gene>
    <name evidence="2" type="ORF">C0W53_15855</name>
</gene>